<name>A0A3G5AFC9_9VIRU</name>
<sequence>MRKYKFWFYFRKAIFQGFLPALLALMTFWDFIKQTSENNNSHMYTHLYLYTSSILFLYSQLRIILEFIFSICSDDIIFKKEVNLVQTTPELLLSFHMSESSNEHFIIIIKKIFKLRYSNSSFFKYVDKICWFLGVDSPILIPYDVISKLGNVKNDLTQENEESFLHTTLSNLCTYHPTKYNSIGCDKSETDELLPKVVITKLDKSINDLQQELFNKQEIGNINV</sequence>
<feature type="transmembrane region" description="Helical" evidence="1">
    <location>
        <begin position="47"/>
        <end position="69"/>
    </location>
</feature>
<keyword evidence="1" id="KW-1133">Transmembrane helix</keyword>
<accession>A0A3G5AFC9</accession>
<organism evidence="2">
    <name type="scientific">Satyrvirus sp</name>
    <dbReference type="NCBI Taxonomy" id="2487771"/>
    <lineage>
        <taxon>Viruses</taxon>
        <taxon>Varidnaviria</taxon>
        <taxon>Bamfordvirae</taxon>
        <taxon>Nucleocytoviricota</taxon>
        <taxon>Megaviricetes</taxon>
        <taxon>Imitervirales</taxon>
        <taxon>Mimiviridae</taxon>
        <taxon>Megamimivirinae</taxon>
    </lineage>
</organism>
<gene>
    <name evidence="2" type="ORF">Satyrvirus9_20</name>
</gene>
<feature type="transmembrane region" description="Helical" evidence="1">
    <location>
        <begin position="12"/>
        <end position="32"/>
    </location>
</feature>
<evidence type="ECO:0000256" key="1">
    <source>
        <dbReference type="SAM" id="Phobius"/>
    </source>
</evidence>
<dbReference type="EMBL" id="MK072445">
    <property type="protein sequence ID" value="AYV85294.1"/>
    <property type="molecule type" value="Genomic_DNA"/>
</dbReference>
<protein>
    <submittedName>
        <fullName evidence="2">Uncharacterized protein</fullName>
    </submittedName>
</protein>
<keyword evidence="1" id="KW-0472">Membrane</keyword>
<keyword evidence="1" id="KW-0812">Transmembrane</keyword>
<reference evidence="2" key="1">
    <citation type="submission" date="2018-10" db="EMBL/GenBank/DDBJ databases">
        <title>Hidden diversity of soil giant viruses.</title>
        <authorList>
            <person name="Schulz F."/>
            <person name="Alteio L."/>
            <person name="Goudeau D."/>
            <person name="Ryan E.M."/>
            <person name="Malmstrom R.R."/>
            <person name="Blanchard J."/>
            <person name="Woyke T."/>
        </authorList>
    </citation>
    <scope>NUCLEOTIDE SEQUENCE</scope>
    <source>
        <strain evidence="2">SAV1</strain>
    </source>
</reference>
<proteinExistence type="predicted"/>
<evidence type="ECO:0000313" key="2">
    <source>
        <dbReference type="EMBL" id="AYV85294.1"/>
    </source>
</evidence>